<dbReference type="SUPFAM" id="SSF52172">
    <property type="entry name" value="CheY-like"/>
    <property type="match status" value="1"/>
</dbReference>
<dbReference type="Pfam" id="PF00497">
    <property type="entry name" value="SBP_bac_3"/>
    <property type="match status" value="1"/>
</dbReference>
<dbReference type="EC" id="2.7.13.3" evidence="2"/>
<evidence type="ECO:0000256" key="7">
    <source>
        <dbReference type="SAM" id="Phobius"/>
    </source>
</evidence>
<keyword evidence="3 6" id="KW-0597">Phosphoprotein</keyword>
<dbReference type="Gene3D" id="1.10.287.130">
    <property type="match status" value="1"/>
</dbReference>
<dbReference type="PANTHER" id="PTHR43047">
    <property type="entry name" value="TWO-COMPONENT HISTIDINE PROTEIN KINASE"/>
    <property type="match status" value="1"/>
</dbReference>
<dbReference type="InterPro" id="IPR001789">
    <property type="entry name" value="Sig_transdc_resp-reg_receiver"/>
</dbReference>
<dbReference type="InterPro" id="IPR003661">
    <property type="entry name" value="HisK_dim/P_dom"/>
</dbReference>
<dbReference type="SUPFAM" id="SSF55874">
    <property type="entry name" value="ATPase domain of HSP90 chaperone/DNA topoisomerase II/histidine kinase"/>
    <property type="match status" value="1"/>
</dbReference>
<evidence type="ECO:0000259" key="9">
    <source>
        <dbReference type="PROSITE" id="PS50110"/>
    </source>
</evidence>
<dbReference type="SMART" id="SM00448">
    <property type="entry name" value="REC"/>
    <property type="match status" value="1"/>
</dbReference>
<evidence type="ECO:0000256" key="3">
    <source>
        <dbReference type="ARBA" id="ARBA00022553"/>
    </source>
</evidence>
<dbReference type="PANTHER" id="PTHR43047:SF64">
    <property type="entry name" value="HISTIDINE KINASE CONTAINING CHEY-HOMOLOGOUS RECEIVER DOMAIN AND PAS DOMAIN-RELATED"/>
    <property type="match status" value="1"/>
</dbReference>
<dbReference type="Gene3D" id="3.40.50.2300">
    <property type="match status" value="1"/>
</dbReference>
<dbReference type="GO" id="GO:0000155">
    <property type="term" value="F:phosphorelay sensor kinase activity"/>
    <property type="evidence" value="ECO:0007669"/>
    <property type="project" value="InterPro"/>
</dbReference>
<dbReference type="SMART" id="SM00388">
    <property type="entry name" value="HisKA"/>
    <property type="match status" value="1"/>
</dbReference>
<dbReference type="CDD" id="cd00082">
    <property type="entry name" value="HisKA"/>
    <property type="match status" value="1"/>
</dbReference>
<evidence type="ECO:0000256" key="6">
    <source>
        <dbReference type="PROSITE-ProRule" id="PRU00169"/>
    </source>
</evidence>
<keyword evidence="4" id="KW-0808">Transferase</keyword>
<dbReference type="SUPFAM" id="SSF47384">
    <property type="entry name" value="Homodimeric domain of signal transducing histidine kinase"/>
    <property type="match status" value="1"/>
</dbReference>
<feature type="domain" description="Response regulatory" evidence="9">
    <location>
        <begin position="592"/>
        <end position="711"/>
    </location>
</feature>
<feature type="modified residue" description="4-aspartylphosphate" evidence="6">
    <location>
        <position position="641"/>
    </location>
</feature>
<dbReference type="Pfam" id="PF00072">
    <property type="entry name" value="Response_reg"/>
    <property type="match status" value="1"/>
</dbReference>
<reference evidence="10 11" key="1">
    <citation type="submission" date="2019-03" db="EMBL/GenBank/DDBJ databases">
        <title>Burkholderia cepacia outbreak.</title>
        <authorList>
            <person name="Farzana R."/>
            <person name="Walsh T.R."/>
        </authorList>
    </citation>
    <scope>NUCLEOTIDE SEQUENCE [LARGE SCALE GENOMIC DNA]</scope>
    <source>
        <strain evidence="11">d13</strain>
    </source>
</reference>
<dbReference type="Gene3D" id="3.30.565.10">
    <property type="entry name" value="Histidine kinase-like ATPase, C-terminal domain"/>
    <property type="match status" value="1"/>
</dbReference>
<protein>
    <recommendedName>
        <fullName evidence="2">histidine kinase</fullName>
        <ecNumber evidence="2">2.7.13.3</ecNumber>
    </recommendedName>
</protein>
<dbReference type="Pfam" id="PF00512">
    <property type="entry name" value="HisKA"/>
    <property type="match status" value="1"/>
</dbReference>
<gene>
    <name evidence="10" type="ORF">E3D37_01355</name>
</gene>
<dbReference type="CDD" id="cd17546">
    <property type="entry name" value="REC_hyHK_CKI1_RcsC-like"/>
    <property type="match status" value="1"/>
</dbReference>
<comment type="catalytic activity">
    <reaction evidence="1">
        <text>ATP + protein L-histidine = ADP + protein N-phospho-L-histidine.</text>
        <dbReference type="EC" id="2.7.13.3"/>
    </reaction>
</comment>
<dbReference type="InterPro" id="IPR001638">
    <property type="entry name" value="Solute-binding_3/MltF_N"/>
</dbReference>
<feature type="transmembrane region" description="Helical" evidence="7">
    <location>
        <begin position="294"/>
        <end position="313"/>
    </location>
</feature>
<keyword evidence="7" id="KW-0812">Transmembrane</keyword>
<dbReference type="InterPro" id="IPR036890">
    <property type="entry name" value="HATPase_C_sf"/>
</dbReference>
<evidence type="ECO:0000256" key="4">
    <source>
        <dbReference type="ARBA" id="ARBA00022679"/>
    </source>
</evidence>
<dbReference type="Pfam" id="PF02518">
    <property type="entry name" value="HATPase_c"/>
    <property type="match status" value="1"/>
</dbReference>
<dbReference type="PRINTS" id="PR00344">
    <property type="entry name" value="BCTRLSENSOR"/>
</dbReference>
<organism evidence="10 11">
    <name type="scientific">Burkholderia cepacia</name>
    <name type="common">Pseudomonas cepacia</name>
    <dbReference type="NCBI Taxonomy" id="292"/>
    <lineage>
        <taxon>Bacteria</taxon>
        <taxon>Pseudomonadati</taxon>
        <taxon>Pseudomonadota</taxon>
        <taxon>Betaproteobacteria</taxon>
        <taxon>Burkholderiales</taxon>
        <taxon>Burkholderiaceae</taxon>
        <taxon>Burkholderia</taxon>
        <taxon>Burkholderia cepacia complex</taxon>
    </lineage>
</organism>
<accession>A0AAX2S085</accession>
<dbReference type="CDD" id="cd01007">
    <property type="entry name" value="PBP2_BvgS_HisK_like"/>
    <property type="match status" value="1"/>
</dbReference>
<dbReference type="SMART" id="SM00387">
    <property type="entry name" value="HATPase_c"/>
    <property type="match status" value="1"/>
</dbReference>
<dbReference type="PROSITE" id="PS50109">
    <property type="entry name" value="HIS_KIN"/>
    <property type="match status" value="1"/>
</dbReference>
<proteinExistence type="predicted"/>
<dbReference type="InterPro" id="IPR004358">
    <property type="entry name" value="Sig_transdc_His_kin-like_C"/>
</dbReference>
<dbReference type="RefSeq" id="WP_134255550.1">
    <property type="nucleotide sequence ID" value="NZ_SNSF01000002.1"/>
</dbReference>
<dbReference type="InterPro" id="IPR011006">
    <property type="entry name" value="CheY-like_superfamily"/>
</dbReference>
<name>A0AAX2S085_BURCE</name>
<keyword evidence="7" id="KW-0472">Membrane</keyword>
<dbReference type="Gene3D" id="3.40.190.10">
    <property type="entry name" value="Periplasmic binding protein-like II"/>
    <property type="match status" value="2"/>
</dbReference>
<feature type="domain" description="Histidine kinase" evidence="8">
    <location>
        <begin position="332"/>
        <end position="554"/>
    </location>
</feature>
<dbReference type="EMBL" id="SNSQ01000001">
    <property type="protein sequence ID" value="TEU54746.1"/>
    <property type="molecule type" value="Genomic_DNA"/>
</dbReference>
<evidence type="ECO:0000259" key="8">
    <source>
        <dbReference type="PROSITE" id="PS50109"/>
    </source>
</evidence>
<sequence>MEARFSAHRPVWRMLRHVLTTMLLTFSVGTGAATACWKPIFTEEELRWIGDHPVVHIAVEANWHPIEYMRNGRHAGLVAGYLSAISKMTGLAFRTVPGTEWGHAYKALASGKVDLLPGVWRELVPDRIGAGALVSAPYLVGRLTVVTRNDSAMIFGLQRLKGRRIAIKGHGAVEYFVRHSGVPLHVLTFDTEELALGAVANGEADAALGIDVTILPIVRRQFTGQLYMSGMLADRPVSLAMLSRADLPVLASIIDKSLAAIPVSETAEITRDSIELGDYGKPTIRSIVHYRAPVVLAIALTLLTFAVLAYLMWKSRAAAIRSKRDKAMFLAFVSHEIRTPMQTVLSSLEFLQRSRLPVLQAGRVEAAASASETLLTLLDDILEYSRLESRKVTLAPQTTELEAWAHQTVDMVRWRAERKALALRLEISGAPSLHVLIDPVRVRQIALNLLVNAINFTAAGAVTLRVRYLAARHGRNGVLHLEVRDTGIGIAPERFGRVFDTYWQADRAPQQGIGGSGLGLAICRELVELMHGSIAVESTPHVETVFTVQLPATAVDGVPSTPAVAAPPTPAVAAPPTLADAAAAPVHRGAPRILIVDDHEAVRAALQDQCDALGCVGIVAGAGDDALRHLAQGRIDMVLLDCNLPDIDGYALARMIRQEETARKATHVPIIAISAESGDAHKARCLESGMDGVLGKPLRLETLRQAIATWCPADTDGAPVASTAP</sequence>
<evidence type="ECO:0000313" key="11">
    <source>
        <dbReference type="Proteomes" id="UP000298234"/>
    </source>
</evidence>
<evidence type="ECO:0000256" key="1">
    <source>
        <dbReference type="ARBA" id="ARBA00000085"/>
    </source>
</evidence>
<dbReference type="SUPFAM" id="SSF53850">
    <property type="entry name" value="Periplasmic binding protein-like II"/>
    <property type="match status" value="1"/>
</dbReference>
<dbReference type="PROSITE" id="PS50110">
    <property type="entry name" value="RESPONSE_REGULATORY"/>
    <property type="match status" value="1"/>
</dbReference>
<dbReference type="SMART" id="SM00062">
    <property type="entry name" value="PBPb"/>
    <property type="match status" value="1"/>
</dbReference>
<comment type="caution">
    <text evidence="10">The sequence shown here is derived from an EMBL/GenBank/DDBJ whole genome shotgun (WGS) entry which is preliminary data.</text>
</comment>
<evidence type="ECO:0000256" key="5">
    <source>
        <dbReference type="ARBA" id="ARBA00022777"/>
    </source>
</evidence>
<dbReference type="CDD" id="cd16922">
    <property type="entry name" value="HATPase_EvgS-ArcB-TorS-like"/>
    <property type="match status" value="1"/>
</dbReference>
<keyword evidence="5" id="KW-0418">Kinase</keyword>
<keyword evidence="7" id="KW-1133">Transmembrane helix</keyword>
<dbReference type="InterPro" id="IPR036097">
    <property type="entry name" value="HisK_dim/P_sf"/>
</dbReference>
<dbReference type="InterPro" id="IPR005467">
    <property type="entry name" value="His_kinase_dom"/>
</dbReference>
<dbReference type="Proteomes" id="UP000298234">
    <property type="component" value="Unassembled WGS sequence"/>
</dbReference>
<dbReference type="AlphaFoldDB" id="A0AAX2S085"/>
<evidence type="ECO:0000313" key="10">
    <source>
        <dbReference type="EMBL" id="TEU54746.1"/>
    </source>
</evidence>
<evidence type="ECO:0000256" key="2">
    <source>
        <dbReference type="ARBA" id="ARBA00012438"/>
    </source>
</evidence>
<dbReference type="InterPro" id="IPR003594">
    <property type="entry name" value="HATPase_dom"/>
</dbReference>